<dbReference type="OrthoDB" id="7161229at2"/>
<dbReference type="AlphaFoldDB" id="A0A5C8P9Y4"/>
<dbReference type="EMBL" id="VDUZ01000060">
    <property type="protein sequence ID" value="TXL70390.1"/>
    <property type="molecule type" value="Genomic_DNA"/>
</dbReference>
<name>A0A5C8P9Y4_9HYPH</name>
<dbReference type="Proteomes" id="UP000321638">
    <property type="component" value="Unassembled WGS sequence"/>
</dbReference>
<sequence>MADKVRPCWSVNDGGRDASQLIAYIIVDMAPDGRVTEARISDETRSAMAANPFLRSYAEAGQRAVLNPRCQPLPYPQHKYEQLKRFVFKFDPRDLR</sequence>
<accession>A0A5C8P9Y4</accession>
<evidence type="ECO:0000313" key="2">
    <source>
        <dbReference type="Proteomes" id="UP000321638"/>
    </source>
</evidence>
<keyword evidence="2" id="KW-1185">Reference proteome</keyword>
<gene>
    <name evidence="1" type="ORF">FHP25_34725</name>
</gene>
<organism evidence="1 2">
    <name type="scientific">Vineibacter terrae</name>
    <dbReference type="NCBI Taxonomy" id="2586908"/>
    <lineage>
        <taxon>Bacteria</taxon>
        <taxon>Pseudomonadati</taxon>
        <taxon>Pseudomonadota</taxon>
        <taxon>Alphaproteobacteria</taxon>
        <taxon>Hyphomicrobiales</taxon>
        <taxon>Vineibacter</taxon>
    </lineage>
</organism>
<protein>
    <submittedName>
        <fullName evidence="1">TonB C-terminal domain-containing protein</fullName>
    </submittedName>
</protein>
<dbReference type="SUPFAM" id="SSF74653">
    <property type="entry name" value="TolA/TonB C-terminal domain"/>
    <property type="match status" value="1"/>
</dbReference>
<proteinExistence type="predicted"/>
<dbReference type="Gene3D" id="3.30.1150.10">
    <property type="match status" value="1"/>
</dbReference>
<reference evidence="1 2" key="1">
    <citation type="submission" date="2019-06" db="EMBL/GenBank/DDBJ databases">
        <title>New taxonomy in bacterial strain CC-CFT640, isolated from vineyard.</title>
        <authorList>
            <person name="Lin S.-Y."/>
            <person name="Tsai C.-F."/>
            <person name="Young C.-C."/>
        </authorList>
    </citation>
    <scope>NUCLEOTIDE SEQUENCE [LARGE SCALE GENOMIC DNA]</scope>
    <source>
        <strain evidence="1 2">CC-CFT640</strain>
    </source>
</reference>
<comment type="caution">
    <text evidence="1">The sequence shown here is derived from an EMBL/GenBank/DDBJ whole genome shotgun (WGS) entry which is preliminary data.</text>
</comment>
<evidence type="ECO:0000313" key="1">
    <source>
        <dbReference type="EMBL" id="TXL70390.1"/>
    </source>
</evidence>